<comment type="caution">
    <text evidence="2">The sequence shown here is derived from an EMBL/GenBank/DDBJ whole genome shotgun (WGS) entry which is preliminary data.</text>
</comment>
<protein>
    <recommendedName>
        <fullName evidence="4">Phosphohydrolase</fullName>
    </recommendedName>
</protein>
<proteinExistence type="predicted"/>
<dbReference type="EMBL" id="LSTO01000001">
    <property type="protein sequence ID" value="OWW19394.1"/>
    <property type="molecule type" value="Genomic_DNA"/>
</dbReference>
<reference evidence="2 3" key="1">
    <citation type="submission" date="2016-02" db="EMBL/GenBank/DDBJ databases">
        <authorList>
            <person name="Wen L."/>
            <person name="He K."/>
            <person name="Yang H."/>
        </authorList>
    </citation>
    <scope>NUCLEOTIDE SEQUENCE [LARGE SCALE GENOMIC DNA]</scope>
    <source>
        <strain evidence="2 3">TSA40</strain>
    </source>
</reference>
<keyword evidence="3" id="KW-1185">Reference proteome</keyword>
<gene>
    <name evidence="1" type="ORF">AYR66_01115</name>
    <name evidence="2" type="ORF">AYR66_07600</name>
</gene>
<accession>A0A254T9T7</accession>
<dbReference type="Gene3D" id="1.10.3210.10">
    <property type="entry name" value="Hypothetical protein af1432"/>
    <property type="match status" value="1"/>
</dbReference>
<dbReference type="EMBL" id="LSTO01000006">
    <property type="protein sequence ID" value="OWW18430.1"/>
    <property type="molecule type" value="Genomic_DNA"/>
</dbReference>
<evidence type="ECO:0008006" key="4">
    <source>
        <dbReference type="Google" id="ProtNLM"/>
    </source>
</evidence>
<dbReference type="AlphaFoldDB" id="A0A254T9T7"/>
<dbReference type="RefSeq" id="WP_088706305.1">
    <property type="nucleotide sequence ID" value="NZ_LSTO01000001.1"/>
</dbReference>
<organism evidence="2 3">
    <name type="scientific">Noviherbaspirillum denitrificans</name>
    <dbReference type="NCBI Taxonomy" id="1968433"/>
    <lineage>
        <taxon>Bacteria</taxon>
        <taxon>Pseudomonadati</taxon>
        <taxon>Pseudomonadota</taxon>
        <taxon>Betaproteobacteria</taxon>
        <taxon>Burkholderiales</taxon>
        <taxon>Oxalobacteraceae</taxon>
        <taxon>Noviherbaspirillum</taxon>
    </lineage>
</organism>
<dbReference type="OrthoDB" id="1099791at2"/>
<sequence length="183" mass="20692">MNLENCILTYSGRYVNLLKPDPTTIHITDIAHALSQINRFGGHTRRFYSVAQHCVLASHLVPLKYRLHALLHDAAEAYFGDMVQPLKRLDGSAQYRTWESMMQAEIFDRFGLGMEQSDECKACIQEADLIMLATERRDLMPPDATPWAILEGVKPRNGNISPVSSHLAESMYLSRFKELAGVL</sequence>
<evidence type="ECO:0000313" key="2">
    <source>
        <dbReference type="EMBL" id="OWW19394.1"/>
    </source>
</evidence>
<dbReference type="SUPFAM" id="SSF109604">
    <property type="entry name" value="HD-domain/PDEase-like"/>
    <property type="match status" value="1"/>
</dbReference>
<evidence type="ECO:0000313" key="3">
    <source>
        <dbReference type="Proteomes" id="UP000197535"/>
    </source>
</evidence>
<evidence type="ECO:0000313" key="1">
    <source>
        <dbReference type="EMBL" id="OWW18430.1"/>
    </source>
</evidence>
<name>A0A254T9T7_9BURK</name>
<dbReference type="Proteomes" id="UP000197535">
    <property type="component" value="Unassembled WGS sequence"/>
</dbReference>